<protein>
    <recommendedName>
        <fullName evidence="2">3-keto-alpha-glucoside-1,2-lyase/3-keto-2-hydroxy-glucal hydratase domain-containing protein</fullName>
    </recommendedName>
</protein>
<feature type="domain" description="3-keto-alpha-glucoside-1,2-lyase/3-keto-2-hydroxy-glucal hydratase" evidence="2">
    <location>
        <begin position="34"/>
        <end position="232"/>
    </location>
</feature>
<evidence type="ECO:0000313" key="4">
    <source>
        <dbReference type="Proteomes" id="UP000318288"/>
    </source>
</evidence>
<dbReference type="PROSITE" id="PS51257">
    <property type="entry name" value="PROKAR_LIPOPROTEIN"/>
    <property type="match status" value="1"/>
</dbReference>
<dbReference type="InterPro" id="IPR010496">
    <property type="entry name" value="AL/BT2_dom"/>
</dbReference>
<sequence precursor="true">MKILLTLSLLNCLIFGATACAQETATAQSADTVVLYAGGDLAGWVGRDDLWSAEDGQIVGRTTDEKPIDGNTFLIYEKEEFGNFELTAEFKIEGGNSGIQYRSRVIDEDKFVVSGYQADIDDANKFAGILYEEKARGILALRGETVTIGADGEKTKVRFGDAEKLGNGIHPGKWNDFRVVAAGNHLQHFINGAMTSEVIDEQSDKAAKSGIIALQLHKGPAMTVRFKNIKIRKL</sequence>
<evidence type="ECO:0000256" key="1">
    <source>
        <dbReference type="SAM" id="SignalP"/>
    </source>
</evidence>
<dbReference type="AlphaFoldDB" id="A0A5C6F781"/>
<dbReference type="EMBL" id="SJPW01000003">
    <property type="protein sequence ID" value="TWU57075.1"/>
    <property type="molecule type" value="Genomic_DNA"/>
</dbReference>
<dbReference type="GO" id="GO:0016787">
    <property type="term" value="F:hydrolase activity"/>
    <property type="evidence" value="ECO:0007669"/>
    <property type="project" value="InterPro"/>
</dbReference>
<accession>A0A5C6F781</accession>
<name>A0A5C6F781_9BACT</name>
<evidence type="ECO:0000313" key="3">
    <source>
        <dbReference type="EMBL" id="TWU57075.1"/>
    </source>
</evidence>
<comment type="caution">
    <text evidence="3">The sequence shown here is derived from an EMBL/GenBank/DDBJ whole genome shotgun (WGS) entry which is preliminary data.</text>
</comment>
<dbReference type="RefSeq" id="WP_146458447.1">
    <property type="nucleotide sequence ID" value="NZ_SJPW01000003.1"/>
</dbReference>
<organism evidence="3 4">
    <name type="scientific">Rubripirellula tenax</name>
    <dbReference type="NCBI Taxonomy" id="2528015"/>
    <lineage>
        <taxon>Bacteria</taxon>
        <taxon>Pseudomonadati</taxon>
        <taxon>Planctomycetota</taxon>
        <taxon>Planctomycetia</taxon>
        <taxon>Pirellulales</taxon>
        <taxon>Pirellulaceae</taxon>
        <taxon>Rubripirellula</taxon>
    </lineage>
</organism>
<evidence type="ECO:0000259" key="2">
    <source>
        <dbReference type="Pfam" id="PF06439"/>
    </source>
</evidence>
<proteinExistence type="predicted"/>
<keyword evidence="1" id="KW-0732">Signal</keyword>
<keyword evidence="4" id="KW-1185">Reference proteome</keyword>
<dbReference type="Proteomes" id="UP000318288">
    <property type="component" value="Unassembled WGS sequence"/>
</dbReference>
<feature type="chain" id="PRO_5022945774" description="3-keto-alpha-glucoside-1,2-lyase/3-keto-2-hydroxy-glucal hydratase domain-containing protein" evidence="1">
    <location>
        <begin position="22"/>
        <end position="234"/>
    </location>
</feature>
<dbReference type="Pfam" id="PF06439">
    <property type="entry name" value="3keto-disac_hyd"/>
    <property type="match status" value="1"/>
</dbReference>
<dbReference type="OrthoDB" id="272468at2"/>
<gene>
    <name evidence="3" type="ORF">Poly51_29960</name>
</gene>
<dbReference type="Gene3D" id="2.60.120.560">
    <property type="entry name" value="Exo-inulinase, domain 1"/>
    <property type="match status" value="1"/>
</dbReference>
<feature type="signal peptide" evidence="1">
    <location>
        <begin position="1"/>
        <end position="21"/>
    </location>
</feature>
<reference evidence="3 4" key="1">
    <citation type="submission" date="2019-02" db="EMBL/GenBank/DDBJ databases">
        <title>Deep-cultivation of Planctomycetes and their phenomic and genomic characterization uncovers novel biology.</title>
        <authorList>
            <person name="Wiegand S."/>
            <person name="Jogler M."/>
            <person name="Boedeker C."/>
            <person name="Pinto D."/>
            <person name="Vollmers J."/>
            <person name="Rivas-Marin E."/>
            <person name="Kohn T."/>
            <person name="Peeters S.H."/>
            <person name="Heuer A."/>
            <person name="Rast P."/>
            <person name="Oberbeckmann S."/>
            <person name="Bunk B."/>
            <person name="Jeske O."/>
            <person name="Meyerdierks A."/>
            <person name="Storesund J.E."/>
            <person name="Kallscheuer N."/>
            <person name="Luecker S."/>
            <person name="Lage O.M."/>
            <person name="Pohl T."/>
            <person name="Merkel B.J."/>
            <person name="Hornburger P."/>
            <person name="Mueller R.-W."/>
            <person name="Bruemmer F."/>
            <person name="Labrenz M."/>
            <person name="Spormann A.M."/>
            <person name="Op Den Camp H."/>
            <person name="Overmann J."/>
            <person name="Amann R."/>
            <person name="Jetten M.S.M."/>
            <person name="Mascher T."/>
            <person name="Medema M.H."/>
            <person name="Devos D.P."/>
            <person name="Kaster A.-K."/>
            <person name="Ovreas L."/>
            <person name="Rohde M."/>
            <person name="Galperin M.Y."/>
            <person name="Jogler C."/>
        </authorList>
    </citation>
    <scope>NUCLEOTIDE SEQUENCE [LARGE SCALE GENOMIC DNA]</scope>
    <source>
        <strain evidence="3 4">Poly51</strain>
    </source>
</reference>